<dbReference type="InterPro" id="IPR019496">
    <property type="entry name" value="NUFIP1_cons_dom"/>
</dbReference>
<keyword evidence="1" id="KW-0479">Metal-binding</keyword>
<feature type="non-terminal residue" evidence="7">
    <location>
        <position position="1"/>
    </location>
</feature>
<sequence length="284" mass="33253">AHLYPSNEEPYDQRDENYTSSEDNESFYCEMCDKDFSSEDALSEHKREHKLCGIDGCTFSAHPLLVEKHITMQHSTGLYHKIKNVSTPEEIEKWIMERKRKYPTKSNIELRKAEEMEKIQRGEIIKQETTKRRKKKFIRFNNRKRTTKKETVKISNNFIEQSEKYRVSLRNEDLQVENQLKGKIENDCEENINCISDEEETDTLPKSTIVTCNIPNLVADYGNTSEESDAPEEIPFKKKLDNDTLKESNVVKEIVVQNNLQLMNTNPITSKSKRPKLNQNSKNK</sequence>
<dbReference type="PANTHER" id="PTHR13309:SF0">
    <property type="entry name" value="FMR1-INTERACTING PROTEIN NUFIP1"/>
    <property type="match status" value="1"/>
</dbReference>
<dbReference type="EMBL" id="CAJDYZ010005828">
    <property type="protein sequence ID" value="CAD1472817.1"/>
    <property type="molecule type" value="Genomic_DNA"/>
</dbReference>
<evidence type="ECO:0000256" key="2">
    <source>
        <dbReference type="ARBA" id="ARBA00022771"/>
    </source>
</evidence>
<dbReference type="GO" id="GO:0008270">
    <property type="term" value="F:zinc ion binding"/>
    <property type="evidence" value="ECO:0007669"/>
    <property type="project" value="UniProtKB-KW"/>
</dbReference>
<dbReference type="GO" id="GO:0005634">
    <property type="term" value="C:nucleus"/>
    <property type="evidence" value="ECO:0007669"/>
    <property type="project" value="TreeGrafter"/>
</dbReference>
<dbReference type="InterPro" id="IPR036236">
    <property type="entry name" value="Znf_C2H2_sf"/>
</dbReference>
<reference evidence="7" key="1">
    <citation type="submission" date="2020-07" db="EMBL/GenBank/DDBJ databases">
        <authorList>
            <person name="Nazaruddin N."/>
        </authorList>
    </citation>
    <scope>NUCLEOTIDE SEQUENCE</scope>
</reference>
<keyword evidence="8" id="KW-1185">Reference proteome</keyword>
<name>A0A6V7H3P8_9HYME</name>
<evidence type="ECO:0000259" key="6">
    <source>
        <dbReference type="PROSITE" id="PS50157"/>
    </source>
</evidence>
<proteinExistence type="predicted"/>
<feature type="non-terminal residue" evidence="7">
    <location>
        <position position="284"/>
    </location>
</feature>
<dbReference type="InterPro" id="IPR039136">
    <property type="entry name" value="NUFIP1-like"/>
</dbReference>
<feature type="region of interest" description="Disordered" evidence="5">
    <location>
        <begin position="1"/>
        <end position="22"/>
    </location>
</feature>
<keyword evidence="2 4" id="KW-0863">Zinc-finger</keyword>
<dbReference type="GO" id="GO:0000492">
    <property type="term" value="P:box C/D snoRNP assembly"/>
    <property type="evidence" value="ECO:0007669"/>
    <property type="project" value="TreeGrafter"/>
</dbReference>
<comment type="caution">
    <text evidence="7">The sequence shown here is derived from an EMBL/GenBank/DDBJ whole genome shotgun (WGS) entry which is preliminary data.</text>
</comment>
<dbReference type="SUPFAM" id="SSF57667">
    <property type="entry name" value="beta-beta-alpha zinc fingers"/>
    <property type="match status" value="1"/>
</dbReference>
<evidence type="ECO:0000256" key="5">
    <source>
        <dbReference type="SAM" id="MobiDB-lite"/>
    </source>
</evidence>
<dbReference type="PROSITE" id="PS50157">
    <property type="entry name" value="ZINC_FINGER_C2H2_2"/>
    <property type="match status" value="1"/>
</dbReference>
<keyword evidence="3" id="KW-0862">Zinc</keyword>
<dbReference type="InterPro" id="IPR022755">
    <property type="entry name" value="Znf_C2H2_jaz"/>
</dbReference>
<organism evidence="7 8">
    <name type="scientific">Heterotrigona itama</name>
    <dbReference type="NCBI Taxonomy" id="395501"/>
    <lineage>
        <taxon>Eukaryota</taxon>
        <taxon>Metazoa</taxon>
        <taxon>Ecdysozoa</taxon>
        <taxon>Arthropoda</taxon>
        <taxon>Hexapoda</taxon>
        <taxon>Insecta</taxon>
        <taxon>Pterygota</taxon>
        <taxon>Neoptera</taxon>
        <taxon>Endopterygota</taxon>
        <taxon>Hymenoptera</taxon>
        <taxon>Apocrita</taxon>
        <taxon>Aculeata</taxon>
        <taxon>Apoidea</taxon>
        <taxon>Anthophila</taxon>
        <taxon>Apidae</taxon>
        <taxon>Heterotrigona</taxon>
    </lineage>
</organism>
<evidence type="ECO:0000256" key="3">
    <source>
        <dbReference type="ARBA" id="ARBA00022833"/>
    </source>
</evidence>
<dbReference type="PANTHER" id="PTHR13309">
    <property type="entry name" value="NUCLEAR FRAGILE X MENTAL RETARDATION PROTEIN INTERACTING PROTEIN 1"/>
    <property type="match status" value="1"/>
</dbReference>
<dbReference type="AlphaFoldDB" id="A0A6V7H3P8"/>
<dbReference type="Proteomes" id="UP000752696">
    <property type="component" value="Unassembled WGS sequence"/>
</dbReference>
<evidence type="ECO:0000256" key="4">
    <source>
        <dbReference type="PROSITE-ProRule" id="PRU00042"/>
    </source>
</evidence>
<gene>
    <name evidence="7" type="ORF">MHI_LOCUS336113</name>
</gene>
<dbReference type="Pfam" id="PF10453">
    <property type="entry name" value="NUFIP1"/>
    <property type="match status" value="1"/>
</dbReference>
<dbReference type="SMART" id="SM00355">
    <property type="entry name" value="ZnF_C2H2"/>
    <property type="match status" value="2"/>
</dbReference>
<evidence type="ECO:0000256" key="1">
    <source>
        <dbReference type="ARBA" id="ARBA00022723"/>
    </source>
</evidence>
<accession>A0A6V7H3P8</accession>
<dbReference type="PROSITE" id="PS00028">
    <property type="entry name" value="ZINC_FINGER_C2H2_1"/>
    <property type="match status" value="1"/>
</dbReference>
<dbReference type="GO" id="GO:0003723">
    <property type="term" value="F:RNA binding"/>
    <property type="evidence" value="ECO:0007669"/>
    <property type="project" value="InterPro"/>
</dbReference>
<evidence type="ECO:0000313" key="7">
    <source>
        <dbReference type="EMBL" id="CAD1472817.1"/>
    </source>
</evidence>
<evidence type="ECO:0000313" key="8">
    <source>
        <dbReference type="Proteomes" id="UP000752696"/>
    </source>
</evidence>
<protein>
    <recommendedName>
        <fullName evidence="6">C2H2-type domain-containing protein</fullName>
    </recommendedName>
</protein>
<feature type="domain" description="C2H2-type" evidence="6">
    <location>
        <begin position="27"/>
        <end position="49"/>
    </location>
</feature>
<feature type="region of interest" description="Disordered" evidence="5">
    <location>
        <begin position="265"/>
        <end position="284"/>
    </location>
</feature>
<dbReference type="InterPro" id="IPR013087">
    <property type="entry name" value="Znf_C2H2_type"/>
</dbReference>
<dbReference type="OrthoDB" id="273070at2759"/>
<dbReference type="Gene3D" id="3.30.160.60">
    <property type="entry name" value="Classic Zinc Finger"/>
    <property type="match status" value="1"/>
</dbReference>
<dbReference type="Pfam" id="PF12171">
    <property type="entry name" value="zf-C2H2_jaz"/>
    <property type="match status" value="1"/>
</dbReference>